<accession>A0A6C0BNT2</accession>
<dbReference type="Pfam" id="PF00352">
    <property type="entry name" value="TBP"/>
    <property type="match status" value="2"/>
</dbReference>
<reference evidence="4" key="1">
    <citation type="journal article" date="2020" name="Nature">
        <title>Giant virus diversity and host interactions through global metagenomics.</title>
        <authorList>
            <person name="Schulz F."/>
            <person name="Roux S."/>
            <person name="Paez-Espino D."/>
            <person name="Jungbluth S."/>
            <person name="Walsh D.A."/>
            <person name="Denef V.J."/>
            <person name="McMahon K.D."/>
            <person name="Konstantinidis K.T."/>
            <person name="Eloe-Fadrosh E.A."/>
            <person name="Kyrpides N.C."/>
            <person name="Woyke T."/>
        </authorList>
    </citation>
    <scope>NUCLEOTIDE SEQUENCE</scope>
    <source>
        <strain evidence="4">GVMAG-M-3300017989-17</strain>
    </source>
</reference>
<dbReference type="InterPro" id="IPR012295">
    <property type="entry name" value="TBP_dom_sf"/>
</dbReference>
<evidence type="ECO:0000256" key="2">
    <source>
        <dbReference type="ARBA" id="ARBA00023125"/>
    </source>
</evidence>
<keyword evidence="3" id="KW-0804">Transcription</keyword>
<name>A0A6C0BNT2_9ZZZZ</name>
<dbReference type="PANTHER" id="PTHR10126">
    <property type="entry name" value="TATA-BOX BINDING PROTEIN"/>
    <property type="match status" value="1"/>
</dbReference>
<dbReference type="Gene3D" id="3.30.310.10">
    <property type="entry name" value="TATA-Binding Protein"/>
    <property type="match status" value="2"/>
</dbReference>
<proteinExistence type="inferred from homology"/>
<dbReference type="EMBL" id="MN739202">
    <property type="protein sequence ID" value="QHS93304.1"/>
    <property type="molecule type" value="Genomic_DNA"/>
</dbReference>
<evidence type="ECO:0000313" key="4">
    <source>
        <dbReference type="EMBL" id="QHS93304.1"/>
    </source>
</evidence>
<evidence type="ECO:0000256" key="3">
    <source>
        <dbReference type="ARBA" id="ARBA00023163"/>
    </source>
</evidence>
<organism evidence="4">
    <name type="scientific">viral metagenome</name>
    <dbReference type="NCBI Taxonomy" id="1070528"/>
    <lineage>
        <taxon>unclassified sequences</taxon>
        <taxon>metagenomes</taxon>
        <taxon>organismal metagenomes</taxon>
    </lineage>
</organism>
<protein>
    <submittedName>
        <fullName evidence="4">Uncharacterized protein</fullName>
    </submittedName>
</protein>
<sequence>MDPEALLFGTECKQEIEILKALADLAPKEEDHADGGLDRLDKLMEDFGDLDGALGELSGLSESSISSLGDDDEFDKKWQAKDFSVDVPVPIPPVEISNVVCQSSVCCDLDIAHCERTLKNVTRHKRFPALFVRLKSPAVTLLIFSNGKVLATGGKSYDDDHQAVRQLCKILRKLGYTQAKVGPVRIVNLVAQMTMDFPIQISKMIEDPLHRRYCQSQGGKFSCINYKIKTLVPPVTVKIFGNGSVGFQSAKTVDTLHEAVKLMVPVFYQFRLPRYEPVDPQSLVSHVSHLPQIN</sequence>
<dbReference type="SUPFAM" id="SSF55945">
    <property type="entry name" value="TATA-box binding protein-like"/>
    <property type="match status" value="2"/>
</dbReference>
<dbReference type="GO" id="GO:0003677">
    <property type="term" value="F:DNA binding"/>
    <property type="evidence" value="ECO:0007669"/>
    <property type="project" value="UniProtKB-KW"/>
</dbReference>
<evidence type="ECO:0000256" key="1">
    <source>
        <dbReference type="ARBA" id="ARBA00005560"/>
    </source>
</evidence>
<comment type="similarity">
    <text evidence="1">Belongs to the TBP family.</text>
</comment>
<dbReference type="GO" id="GO:0006352">
    <property type="term" value="P:DNA-templated transcription initiation"/>
    <property type="evidence" value="ECO:0007669"/>
    <property type="project" value="InterPro"/>
</dbReference>
<dbReference type="AlphaFoldDB" id="A0A6C0BNT2"/>
<dbReference type="PRINTS" id="PR00686">
    <property type="entry name" value="TIFACTORIID"/>
</dbReference>
<keyword evidence="2" id="KW-0238">DNA-binding</keyword>
<dbReference type="InterPro" id="IPR000814">
    <property type="entry name" value="TBP"/>
</dbReference>